<evidence type="ECO:0000313" key="3">
    <source>
        <dbReference type="EMBL" id="MCI3277559.1"/>
    </source>
</evidence>
<sequence length="93" mass="10112">MPMLRLNMTKVLKKARSQGAKSVADVARQTGITHATLSRLAAGHKEPSLGTVWRIRAVYGGHVETYVYEDPQATRGSSVPRQRKAPAKGQLAT</sequence>
<dbReference type="PROSITE" id="PS50943">
    <property type="entry name" value="HTH_CROC1"/>
    <property type="match status" value="1"/>
</dbReference>
<reference evidence="3" key="1">
    <citation type="submission" date="2022-03" db="EMBL/GenBank/DDBJ databases">
        <title>Streptomyces 7R015 and 7R016 isolated from Barleria lupulina in Thailand.</title>
        <authorList>
            <person name="Kanchanasin P."/>
            <person name="Phongsopitanun W."/>
            <person name="Tanasupawat S."/>
        </authorList>
    </citation>
    <scope>NUCLEOTIDE SEQUENCE</scope>
    <source>
        <strain evidence="3">7R015</strain>
    </source>
</reference>
<keyword evidence="4" id="KW-1185">Reference proteome</keyword>
<feature type="domain" description="HTH cro/C1-type" evidence="2">
    <location>
        <begin position="12"/>
        <end position="66"/>
    </location>
</feature>
<name>A0ABS9YKX5_9ACTN</name>
<dbReference type="InterPro" id="IPR010982">
    <property type="entry name" value="Lambda_DNA-bd_dom_sf"/>
</dbReference>
<protein>
    <submittedName>
        <fullName evidence="3">Helix-turn-helix domain-containing protein</fullName>
    </submittedName>
</protein>
<dbReference type="InterPro" id="IPR001387">
    <property type="entry name" value="Cro/C1-type_HTH"/>
</dbReference>
<organism evidence="3 4">
    <name type="scientific">Streptomyces cylindrosporus</name>
    <dbReference type="NCBI Taxonomy" id="2927583"/>
    <lineage>
        <taxon>Bacteria</taxon>
        <taxon>Bacillati</taxon>
        <taxon>Actinomycetota</taxon>
        <taxon>Actinomycetes</taxon>
        <taxon>Kitasatosporales</taxon>
        <taxon>Streptomycetaceae</taxon>
        <taxon>Streptomyces</taxon>
    </lineage>
</organism>
<evidence type="ECO:0000259" key="2">
    <source>
        <dbReference type="PROSITE" id="PS50943"/>
    </source>
</evidence>
<dbReference type="Proteomes" id="UP001165269">
    <property type="component" value="Unassembled WGS sequence"/>
</dbReference>
<proteinExistence type="predicted"/>
<dbReference type="Pfam" id="PF01381">
    <property type="entry name" value="HTH_3"/>
    <property type="match status" value="1"/>
</dbReference>
<dbReference type="RefSeq" id="WP_242775385.1">
    <property type="nucleotide sequence ID" value="NZ_JALDAY010000015.1"/>
</dbReference>
<feature type="region of interest" description="Disordered" evidence="1">
    <location>
        <begin position="70"/>
        <end position="93"/>
    </location>
</feature>
<dbReference type="EMBL" id="JALDAY010000015">
    <property type="protein sequence ID" value="MCI3277559.1"/>
    <property type="molecule type" value="Genomic_DNA"/>
</dbReference>
<evidence type="ECO:0000256" key="1">
    <source>
        <dbReference type="SAM" id="MobiDB-lite"/>
    </source>
</evidence>
<dbReference type="CDD" id="cd00093">
    <property type="entry name" value="HTH_XRE"/>
    <property type="match status" value="1"/>
</dbReference>
<dbReference type="Gene3D" id="1.10.260.40">
    <property type="entry name" value="lambda repressor-like DNA-binding domains"/>
    <property type="match status" value="1"/>
</dbReference>
<accession>A0ABS9YKX5</accession>
<evidence type="ECO:0000313" key="4">
    <source>
        <dbReference type="Proteomes" id="UP001165269"/>
    </source>
</evidence>
<comment type="caution">
    <text evidence="3">The sequence shown here is derived from an EMBL/GenBank/DDBJ whole genome shotgun (WGS) entry which is preliminary data.</text>
</comment>
<dbReference type="SUPFAM" id="SSF47413">
    <property type="entry name" value="lambda repressor-like DNA-binding domains"/>
    <property type="match status" value="1"/>
</dbReference>
<gene>
    <name evidence="3" type="ORF">MQP27_41475</name>
</gene>
<dbReference type="SMART" id="SM00530">
    <property type="entry name" value="HTH_XRE"/>
    <property type="match status" value="1"/>
</dbReference>